<evidence type="ECO:0000313" key="3">
    <source>
        <dbReference type="Proteomes" id="UP000625711"/>
    </source>
</evidence>
<gene>
    <name evidence="2" type="ORF">GWI33_014629</name>
</gene>
<feature type="region of interest" description="Disordered" evidence="1">
    <location>
        <begin position="1"/>
        <end position="95"/>
    </location>
</feature>
<protein>
    <submittedName>
        <fullName evidence="2">Uncharacterized protein</fullName>
    </submittedName>
</protein>
<dbReference type="EMBL" id="JAACXV010013735">
    <property type="protein sequence ID" value="KAF7272617.1"/>
    <property type="molecule type" value="Genomic_DNA"/>
</dbReference>
<accession>A0A834I4U4</accession>
<proteinExistence type="predicted"/>
<keyword evidence="3" id="KW-1185">Reference proteome</keyword>
<sequence length="95" mass="10504">MKFRTSVGAYGNGRGRRPRRRFENKTISASKGPRDRNEYGPWGRAASLLTGTRSAMGPHLSRPNDEGEGLMRIGPGWESGDGKCSRDVFASFSRE</sequence>
<evidence type="ECO:0000313" key="2">
    <source>
        <dbReference type="EMBL" id="KAF7272617.1"/>
    </source>
</evidence>
<dbReference type="Proteomes" id="UP000625711">
    <property type="component" value="Unassembled WGS sequence"/>
</dbReference>
<organism evidence="2 3">
    <name type="scientific">Rhynchophorus ferrugineus</name>
    <name type="common">Red palm weevil</name>
    <name type="synonym">Curculio ferrugineus</name>
    <dbReference type="NCBI Taxonomy" id="354439"/>
    <lineage>
        <taxon>Eukaryota</taxon>
        <taxon>Metazoa</taxon>
        <taxon>Ecdysozoa</taxon>
        <taxon>Arthropoda</taxon>
        <taxon>Hexapoda</taxon>
        <taxon>Insecta</taxon>
        <taxon>Pterygota</taxon>
        <taxon>Neoptera</taxon>
        <taxon>Endopterygota</taxon>
        <taxon>Coleoptera</taxon>
        <taxon>Polyphaga</taxon>
        <taxon>Cucujiformia</taxon>
        <taxon>Curculionidae</taxon>
        <taxon>Dryophthorinae</taxon>
        <taxon>Rhynchophorus</taxon>
    </lineage>
</organism>
<reference evidence="2" key="1">
    <citation type="submission" date="2020-08" db="EMBL/GenBank/DDBJ databases">
        <title>Genome sequencing and assembly of the red palm weevil Rhynchophorus ferrugineus.</title>
        <authorList>
            <person name="Dias G.B."/>
            <person name="Bergman C.M."/>
            <person name="Manee M."/>
        </authorList>
    </citation>
    <scope>NUCLEOTIDE SEQUENCE</scope>
    <source>
        <strain evidence="2">AA-2017</strain>
        <tissue evidence="2">Whole larva</tissue>
    </source>
</reference>
<dbReference type="AlphaFoldDB" id="A0A834I4U4"/>
<comment type="caution">
    <text evidence="2">The sequence shown here is derived from an EMBL/GenBank/DDBJ whole genome shotgun (WGS) entry which is preliminary data.</text>
</comment>
<name>A0A834I4U4_RHYFE</name>
<evidence type="ECO:0000256" key="1">
    <source>
        <dbReference type="SAM" id="MobiDB-lite"/>
    </source>
</evidence>